<reference evidence="2 3" key="1">
    <citation type="submission" date="2017-03" db="EMBL/GenBank/DDBJ databases">
        <title>WGS assembly of Porphyra umbilicalis.</title>
        <authorList>
            <person name="Brawley S.H."/>
            <person name="Blouin N.A."/>
            <person name="Ficko-Blean E."/>
            <person name="Wheeler G.L."/>
            <person name="Lohr M."/>
            <person name="Goodson H.V."/>
            <person name="Jenkins J.W."/>
            <person name="Blaby-Haas C.E."/>
            <person name="Helliwell K.E."/>
            <person name="Chan C."/>
            <person name="Marriage T."/>
            <person name="Bhattacharya D."/>
            <person name="Klein A.S."/>
            <person name="Badis Y."/>
            <person name="Brodie J."/>
            <person name="Cao Y."/>
            <person name="Collen J."/>
            <person name="Dittami S.M."/>
            <person name="Gachon C.M."/>
            <person name="Green B.R."/>
            <person name="Karpowicz S."/>
            <person name="Kim J.W."/>
            <person name="Kudahl U."/>
            <person name="Lin S."/>
            <person name="Michel G."/>
            <person name="Mittag M."/>
            <person name="Olson B.J."/>
            <person name="Pangilinan J."/>
            <person name="Peng Y."/>
            <person name="Qiu H."/>
            <person name="Shu S."/>
            <person name="Singer J.T."/>
            <person name="Smith A.G."/>
            <person name="Sprecher B.N."/>
            <person name="Wagner V."/>
            <person name="Wang W."/>
            <person name="Wang Z.-Y."/>
            <person name="Yan J."/>
            <person name="Yarish C."/>
            <person name="Zoeuner-Riek S."/>
            <person name="Zhuang Y."/>
            <person name="Zou Y."/>
            <person name="Lindquist E.A."/>
            <person name="Grimwood J."/>
            <person name="Barry K."/>
            <person name="Rokhsar D.S."/>
            <person name="Schmutz J."/>
            <person name="Stiller J.W."/>
            <person name="Grossman A.R."/>
            <person name="Prochnik S.E."/>
        </authorList>
    </citation>
    <scope>NUCLEOTIDE SEQUENCE [LARGE SCALE GENOMIC DNA]</scope>
    <source>
        <strain evidence="2">4086291</strain>
    </source>
</reference>
<organism evidence="2 3">
    <name type="scientific">Porphyra umbilicalis</name>
    <name type="common">Purple laver</name>
    <name type="synonym">Red alga</name>
    <dbReference type="NCBI Taxonomy" id="2786"/>
    <lineage>
        <taxon>Eukaryota</taxon>
        <taxon>Rhodophyta</taxon>
        <taxon>Bangiophyceae</taxon>
        <taxon>Bangiales</taxon>
        <taxon>Bangiaceae</taxon>
        <taxon>Porphyra</taxon>
    </lineage>
</organism>
<protein>
    <submittedName>
        <fullName evidence="2">Uncharacterized protein</fullName>
    </submittedName>
</protein>
<evidence type="ECO:0000313" key="2">
    <source>
        <dbReference type="EMBL" id="OSX80847.1"/>
    </source>
</evidence>
<feature type="region of interest" description="Disordered" evidence="1">
    <location>
        <begin position="249"/>
        <end position="307"/>
    </location>
</feature>
<evidence type="ECO:0000256" key="1">
    <source>
        <dbReference type="SAM" id="MobiDB-lite"/>
    </source>
</evidence>
<proteinExistence type="predicted"/>
<feature type="compositionally biased region" description="Pro residues" evidence="1">
    <location>
        <begin position="78"/>
        <end position="88"/>
    </location>
</feature>
<feature type="compositionally biased region" description="Basic residues" evidence="1">
    <location>
        <begin position="97"/>
        <end position="121"/>
    </location>
</feature>
<feature type="region of interest" description="Disordered" evidence="1">
    <location>
        <begin position="184"/>
        <end position="211"/>
    </location>
</feature>
<sequence length="382" mass="43305">MATTSRTVTAYGARRLRRHRRRPQVWWGSAAAWMFHRQTETTASAGPRSRIEDDDVNSGARQRGEQGWGGLRQRRAPRPPMSSDPMPEPLGATAAEHRRRRSKWCGLRRRARPRRKRKVGKGGRDAASGRRQLLRHIAFRFPRAPRRQRGSSGGRQGAPYIRGDDHVARTGCWAPERSLSPLLWGRRPAMSDKRPPHPLRDGKGSQPHGRDVPCRRVLRLAAGRGRPWQWAVAWPAAHTARWPRAACKKSLRGRTVRRAPRWSAVPQRSQRRPLTTARRHLRGARNRKTRPPHMTTMTGKTRPASPVLTQRPDWWRARKCDGCSTNAAVADATTTAAQSYGSAGFGNRRQGPRLAPGGKRPMRPTEEDRGTLRHVPRKDIVR</sequence>
<evidence type="ECO:0000313" key="3">
    <source>
        <dbReference type="Proteomes" id="UP000218209"/>
    </source>
</evidence>
<dbReference type="EMBL" id="KV918767">
    <property type="protein sequence ID" value="OSX80847.1"/>
    <property type="molecule type" value="Genomic_DNA"/>
</dbReference>
<gene>
    <name evidence="2" type="ORF">BU14_0031s0019</name>
</gene>
<feature type="compositionally biased region" description="Basic and acidic residues" evidence="1">
    <location>
        <begin position="189"/>
        <end position="211"/>
    </location>
</feature>
<dbReference type="Proteomes" id="UP000218209">
    <property type="component" value="Unassembled WGS sequence"/>
</dbReference>
<keyword evidence="3" id="KW-1185">Reference proteome</keyword>
<name>A0A1X6PJ25_PORUM</name>
<feature type="compositionally biased region" description="Basic and acidic residues" evidence="1">
    <location>
        <begin position="363"/>
        <end position="382"/>
    </location>
</feature>
<feature type="compositionally biased region" description="Basic residues" evidence="1">
    <location>
        <begin position="277"/>
        <end position="291"/>
    </location>
</feature>
<feature type="compositionally biased region" description="Basic residues" evidence="1">
    <location>
        <begin position="132"/>
        <end position="149"/>
    </location>
</feature>
<dbReference type="AlphaFoldDB" id="A0A1X6PJ25"/>
<feature type="compositionally biased region" description="Basic residues" evidence="1">
    <location>
        <begin position="249"/>
        <end position="260"/>
    </location>
</feature>
<feature type="region of interest" description="Disordered" evidence="1">
    <location>
        <begin position="339"/>
        <end position="382"/>
    </location>
</feature>
<accession>A0A1X6PJ25</accession>
<feature type="region of interest" description="Disordered" evidence="1">
    <location>
        <begin position="40"/>
        <end position="163"/>
    </location>
</feature>